<dbReference type="PANTHER" id="PTHR24166">
    <property type="entry name" value="ROLLING PEBBLES, ISOFORM B"/>
    <property type="match status" value="1"/>
</dbReference>
<dbReference type="PROSITE" id="PS50297">
    <property type="entry name" value="ANK_REP_REGION"/>
    <property type="match status" value="5"/>
</dbReference>
<accession>A0A0G4HYK4</accession>
<reference evidence="5" key="1">
    <citation type="submission" date="2014-11" db="EMBL/GenBank/DDBJ databases">
        <authorList>
            <person name="Otto D Thomas"/>
            <person name="Naeem Raeece"/>
        </authorList>
    </citation>
    <scope>NUCLEOTIDE SEQUENCE</scope>
</reference>
<feature type="region of interest" description="Disordered" evidence="4">
    <location>
        <begin position="31"/>
        <end position="123"/>
    </location>
</feature>
<keyword evidence="1" id="KW-0677">Repeat</keyword>
<evidence type="ECO:0000256" key="4">
    <source>
        <dbReference type="SAM" id="MobiDB-lite"/>
    </source>
</evidence>
<keyword evidence="2 3" id="KW-0040">ANK repeat</keyword>
<organism evidence="5">
    <name type="scientific">Chromera velia CCMP2878</name>
    <dbReference type="NCBI Taxonomy" id="1169474"/>
    <lineage>
        <taxon>Eukaryota</taxon>
        <taxon>Sar</taxon>
        <taxon>Alveolata</taxon>
        <taxon>Colpodellida</taxon>
        <taxon>Chromeraceae</taxon>
        <taxon>Chromera</taxon>
    </lineage>
</organism>
<protein>
    <submittedName>
        <fullName evidence="5">Uncharacterized protein</fullName>
    </submittedName>
</protein>
<sequence length="376" mass="40159">MDEYFPDIVAILEKRKTERAPLRGAGVLFCNTGPPPTELSKMLERGGDGEGGCYERGPGPGGNGQRVGGGNGGGGEGRTSTSHTTQADSNQRVKGSPSPPFPPEQKEEETEETDPQALTDASRKGDLLKVKHIIEGARGKLNLDWQDKIGKTALSLASENGHTDIVRLLVDAKANVDMEDKTSKKTALIWASENGHTDIVRLLVDAKANVDMQNKNSKKTALLWASDNGHTDIVRLLVDAKANVDMQDQSGKTALMCASLAGHTDVVRLLVDAKASVDMQDKKGNSVLMLAIQKENVEMVEYLLARPGSATQTVANIPDPQGRTPLFRAAAGGHIFLVELLLRRGADPSLKDASGNTALAVAEEAGKMQVVERLKS</sequence>
<name>A0A0G4HYK4_9ALVE</name>
<dbReference type="InterPro" id="IPR036770">
    <property type="entry name" value="Ankyrin_rpt-contain_sf"/>
</dbReference>
<dbReference type="SMART" id="SM00248">
    <property type="entry name" value="ANK"/>
    <property type="match status" value="6"/>
</dbReference>
<evidence type="ECO:0000313" key="5">
    <source>
        <dbReference type="EMBL" id="CEM49608.1"/>
    </source>
</evidence>
<dbReference type="InterPro" id="IPR050889">
    <property type="entry name" value="Dendritic_Spine_Reg/Scaffold"/>
</dbReference>
<evidence type="ECO:0000256" key="1">
    <source>
        <dbReference type="ARBA" id="ARBA00022737"/>
    </source>
</evidence>
<dbReference type="Pfam" id="PF12796">
    <property type="entry name" value="Ank_2"/>
    <property type="match status" value="2"/>
</dbReference>
<feature type="repeat" description="ANK" evidence="3">
    <location>
        <begin position="217"/>
        <end position="249"/>
    </location>
</feature>
<dbReference type="PhylomeDB" id="A0A0G4HYK4"/>
<feature type="compositionally biased region" description="Polar residues" evidence="4">
    <location>
        <begin position="79"/>
        <end position="93"/>
    </location>
</feature>
<feature type="repeat" description="ANK" evidence="3">
    <location>
        <begin position="149"/>
        <end position="181"/>
    </location>
</feature>
<evidence type="ECO:0000256" key="2">
    <source>
        <dbReference type="ARBA" id="ARBA00023043"/>
    </source>
</evidence>
<dbReference type="AlphaFoldDB" id="A0A0G4HYK4"/>
<feature type="repeat" description="ANK" evidence="3">
    <location>
        <begin position="321"/>
        <end position="353"/>
    </location>
</feature>
<feature type="compositionally biased region" description="Gly residues" evidence="4">
    <location>
        <begin position="49"/>
        <end position="77"/>
    </location>
</feature>
<feature type="repeat" description="ANK" evidence="3">
    <location>
        <begin position="183"/>
        <end position="215"/>
    </location>
</feature>
<dbReference type="InterPro" id="IPR002110">
    <property type="entry name" value="Ankyrin_rpt"/>
</dbReference>
<dbReference type="PRINTS" id="PR01415">
    <property type="entry name" value="ANKYRIN"/>
</dbReference>
<proteinExistence type="predicted"/>
<gene>
    <name evidence="5" type="ORF">Cvel_1535</name>
</gene>
<dbReference type="Pfam" id="PF00023">
    <property type="entry name" value="Ank"/>
    <property type="match status" value="1"/>
</dbReference>
<feature type="repeat" description="ANK" evidence="3">
    <location>
        <begin position="250"/>
        <end position="282"/>
    </location>
</feature>
<dbReference type="VEuPathDB" id="CryptoDB:Cvel_1535"/>
<dbReference type="PROSITE" id="PS50088">
    <property type="entry name" value="ANK_REPEAT"/>
    <property type="match status" value="5"/>
</dbReference>
<dbReference type="SUPFAM" id="SSF48403">
    <property type="entry name" value="Ankyrin repeat"/>
    <property type="match status" value="1"/>
</dbReference>
<evidence type="ECO:0000256" key="3">
    <source>
        <dbReference type="PROSITE-ProRule" id="PRU00023"/>
    </source>
</evidence>
<dbReference type="EMBL" id="CDMZ01004388">
    <property type="protein sequence ID" value="CEM49608.1"/>
    <property type="molecule type" value="Genomic_DNA"/>
</dbReference>
<dbReference type="PANTHER" id="PTHR24166:SF48">
    <property type="entry name" value="PROTEIN VAPYRIN"/>
    <property type="match status" value="1"/>
</dbReference>
<dbReference type="Gene3D" id="1.25.40.20">
    <property type="entry name" value="Ankyrin repeat-containing domain"/>
    <property type="match status" value="3"/>
</dbReference>